<gene>
    <name evidence="3" type="ORF">FHR82_003780</name>
</gene>
<evidence type="ECO:0000259" key="2">
    <source>
        <dbReference type="Pfam" id="PF13472"/>
    </source>
</evidence>
<dbReference type="AlphaFoldDB" id="A0A7W7Q656"/>
<organism evidence="3 4">
    <name type="scientific">Actinophytocola algeriensis</name>
    <dbReference type="NCBI Taxonomy" id="1768010"/>
    <lineage>
        <taxon>Bacteria</taxon>
        <taxon>Bacillati</taxon>
        <taxon>Actinomycetota</taxon>
        <taxon>Actinomycetes</taxon>
        <taxon>Pseudonocardiales</taxon>
        <taxon>Pseudonocardiaceae</taxon>
    </lineage>
</organism>
<dbReference type="PANTHER" id="PTHR43784">
    <property type="entry name" value="GDSL-LIKE LIPASE/ACYLHYDROLASE, PUTATIVE (AFU_ORTHOLOGUE AFUA_2G00820)-RELATED"/>
    <property type="match status" value="1"/>
</dbReference>
<evidence type="ECO:0000313" key="4">
    <source>
        <dbReference type="Proteomes" id="UP000520767"/>
    </source>
</evidence>
<sequence>MRRLLVLGATVLTAALVTSSAATSSPTQGHAPGGWVGTWAASPGAGVAGTENGYPNFSIRNVIHTSAGGNKARVRLSNTFGRAPLTLGHVTIAVAQSGTSPAAKPGTMRTVTFGGQREVVVPAAAEVLSDPVDLVVPRDGDLLVTTYTPTPSGPVTYHSFAAQTSFFTRDGDFADQESGAAFTEQTGVWHYVSGVDVQSTARGSVAILGDSITDGSGSTTNANNRWPDLLSDRLRGRLGVLNAGIGGNRLLLDNPGHPFGRNALARLADDVLSQGDVRTLIVLEGINDIQQDPHQTDPAKIISAYRQVIAQAKAHGIRVIGGTLVPFKGWRVWDETLEATRQAVNDFIRDSHEFDAVVDFDKALQDPADPLRMLPAYDSGDHLHPNDAGYRAMAAAVDLSKL</sequence>
<keyword evidence="4" id="KW-1185">Reference proteome</keyword>
<dbReference type="EMBL" id="JACHJQ010000004">
    <property type="protein sequence ID" value="MBB4907538.1"/>
    <property type="molecule type" value="Genomic_DNA"/>
</dbReference>
<accession>A0A7W7Q656</accession>
<name>A0A7W7Q656_9PSEU</name>
<dbReference type="RefSeq" id="WP_184811725.1">
    <property type="nucleotide sequence ID" value="NZ_JACHJQ010000004.1"/>
</dbReference>
<feature type="signal peptide" evidence="1">
    <location>
        <begin position="1"/>
        <end position="24"/>
    </location>
</feature>
<dbReference type="InterPro" id="IPR036514">
    <property type="entry name" value="SGNH_hydro_sf"/>
</dbReference>
<reference evidence="3 4" key="1">
    <citation type="submission" date="2020-08" db="EMBL/GenBank/DDBJ databases">
        <title>Genomic Encyclopedia of Type Strains, Phase III (KMG-III): the genomes of soil and plant-associated and newly described type strains.</title>
        <authorList>
            <person name="Whitman W."/>
        </authorList>
    </citation>
    <scope>NUCLEOTIDE SEQUENCE [LARGE SCALE GENOMIC DNA]</scope>
    <source>
        <strain evidence="3 4">CECT 8960</strain>
    </source>
</reference>
<evidence type="ECO:0000256" key="1">
    <source>
        <dbReference type="SAM" id="SignalP"/>
    </source>
</evidence>
<evidence type="ECO:0000313" key="3">
    <source>
        <dbReference type="EMBL" id="MBB4907538.1"/>
    </source>
</evidence>
<dbReference type="Gene3D" id="3.40.50.1110">
    <property type="entry name" value="SGNH hydrolase"/>
    <property type="match status" value="1"/>
</dbReference>
<keyword evidence="1" id="KW-0732">Signal</keyword>
<dbReference type="SUPFAM" id="SSF52266">
    <property type="entry name" value="SGNH hydrolase"/>
    <property type="match status" value="1"/>
</dbReference>
<feature type="domain" description="SGNH hydrolase-type esterase" evidence="2">
    <location>
        <begin position="207"/>
        <end position="392"/>
    </location>
</feature>
<proteinExistence type="predicted"/>
<dbReference type="Pfam" id="PF13472">
    <property type="entry name" value="Lipase_GDSL_2"/>
    <property type="match status" value="1"/>
</dbReference>
<dbReference type="InterPro" id="IPR053140">
    <property type="entry name" value="GDSL_Rv0518-like"/>
</dbReference>
<comment type="caution">
    <text evidence="3">The sequence shown here is derived from an EMBL/GenBank/DDBJ whole genome shotgun (WGS) entry which is preliminary data.</text>
</comment>
<dbReference type="CDD" id="cd01830">
    <property type="entry name" value="XynE_like"/>
    <property type="match status" value="1"/>
</dbReference>
<dbReference type="InterPro" id="IPR013830">
    <property type="entry name" value="SGNH_hydro"/>
</dbReference>
<dbReference type="Proteomes" id="UP000520767">
    <property type="component" value="Unassembled WGS sequence"/>
</dbReference>
<feature type="chain" id="PRO_5039257064" evidence="1">
    <location>
        <begin position="25"/>
        <end position="402"/>
    </location>
</feature>
<protein>
    <submittedName>
        <fullName evidence="3">Lysophospholipase L1-like esterase</fullName>
    </submittedName>
</protein>
<dbReference type="PANTHER" id="PTHR43784:SF2">
    <property type="entry name" value="GDSL-LIKE LIPASE_ACYLHYDROLASE, PUTATIVE (AFU_ORTHOLOGUE AFUA_2G00820)-RELATED"/>
    <property type="match status" value="1"/>
</dbReference>